<evidence type="ECO:0000313" key="2">
    <source>
        <dbReference type="Proteomes" id="UP000064967"/>
    </source>
</evidence>
<evidence type="ECO:0000313" key="1">
    <source>
        <dbReference type="EMBL" id="AKV03732.1"/>
    </source>
</evidence>
<keyword evidence="2" id="KW-1185">Reference proteome</keyword>
<gene>
    <name evidence="1" type="ORF">AKJ09_10395</name>
</gene>
<dbReference type="KEGG" id="llu:AKJ09_10395"/>
<dbReference type="Proteomes" id="UP000064967">
    <property type="component" value="Chromosome"/>
</dbReference>
<dbReference type="EMBL" id="CP012333">
    <property type="protein sequence ID" value="AKV03732.1"/>
    <property type="molecule type" value="Genomic_DNA"/>
</dbReference>
<sequence>MQREAGNVVHARARSKVEIVDSWSFFRAKSAKQSLAEAAVDSLTVQREIAHLTPEESASLDRQWVKRRV</sequence>
<name>A0A0K1QDK5_9BACT</name>
<reference evidence="1 2" key="1">
    <citation type="submission" date="2015-08" db="EMBL/GenBank/DDBJ databases">
        <authorList>
            <person name="Babu N.S."/>
            <person name="Beckwith C.J."/>
            <person name="Beseler K.G."/>
            <person name="Brison A."/>
            <person name="Carone J.V."/>
            <person name="Caskin T.P."/>
            <person name="Diamond M."/>
            <person name="Durham M.E."/>
            <person name="Foxe J.M."/>
            <person name="Go M."/>
            <person name="Henderson B.A."/>
            <person name="Jones I.B."/>
            <person name="McGettigan J.A."/>
            <person name="Micheletti S.J."/>
            <person name="Nasrallah M.E."/>
            <person name="Ortiz D."/>
            <person name="Piller C.R."/>
            <person name="Privatt S.R."/>
            <person name="Schneider S.L."/>
            <person name="Sharp S."/>
            <person name="Smith T.C."/>
            <person name="Stanton J.D."/>
            <person name="Ullery H.E."/>
            <person name="Wilson R.J."/>
            <person name="Serrano M.G."/>
            <person name="Buck G."/>
            <person name="Lee V."/>
            <person name="Wang Y."/>
            <person name="Carvalho R."/>
            <person name="Voegtly L."/>
            <person name="Shi R."/>
            <person name="Duckworth R."/>
            <person name="Johnson A."/>
            <person name="Loviza R."/>
            <person name="Walstead R."/>
            <person name="Shah Z."/>
            <person name="Kiflezghi M."/>
            <person name="Wade K."/>
            <person name="Ball S.L."/>
            <person name="Bradley K.W."/>
            <person name="Asai D.J."/>
            <person name="Bowman C.A."/>
            <person name="Russell D.A."/>
            <person name="Pope W.H."/>
            <person name="Jacobs-Sera D."/>
            <person name="Hendrix R.W."/>
            <person name="Hatfull G.F."/>
        </authorList>
    </citation>
    <scope>NUCLEOTIDE SEQUENCE [LARGE SCALE GENOMIC DNA]</scope>
    <source>
        <strain evidence="1 2">DSM 27648</strain>
    </source>
</reference>
<protein>
    <submittedName>
        <fullName evidence="1">Uncharacterized protein</fullName>
    </submittedName>
</protein>
<dbReference type="AlphaFoldDB" id="A0A0K1QDK5"/>
<organism evidence="1 2">
    <name type="scientific">Labilithrix luteola</name>
    <dbReference type="NCBI Taxonomy" id="1391654"/>
    <lineage>
        <taxon>Bacteria</taxon>
        <taxon>Pseudomonadati</taxon>
        <taxon>Myxococcota</taxon>
        <taxon>Polyangia</taxon>
        <taxon>Polyangiales</taxon>
        <taxon>Labilitrichaceae</taxon>
        <taxon>Labilithrix</taxon>
    </lineage>
</organism>
<dbReference type="RefSeq" id="WP_169928519.1">
    <property type="nucleotide sequence ID" value="NZ_CP012333.1"/>
</dbReference>
<dbReference type="Pfam" id="PF14235">
    <property type="entry name" value="DUF4337"/>
    <property type="match status" value="1"/>
</dbReference>
<accession>A0A0K1QDK5</accession>
<proteinExistence type="predicted"/>
<dbReference type="InterPro" id="IPR025570">
    <property type="entry name" value="DUF4337"/>
</dbReference>